<evidence type="ECO:0000259" key="5">
    <source>
        <dbReference type="PROSITE" id="PS51635"/>
    </source>
</evidence>
<dbReference type="InterPro" id="IPR016035">
    <property type="entry name" value="Acyl_Trfase/lysoPLipase"/>
</dbReference>
<dbReference type="KEGG" id="mets:DK389_07735"/>
<dbReference type="RefSeq" id="WP_109888591.1">
    <property type="nucleotide sequence ID" value="NZ_CP029550.1"/>
</dbReference>
<dbReference type="EMBL" id="CP029550">
    <property type="protein sequence ID" value="AWN40442.1"/>
    <property type="molecule type" value="Genomic_DNA"/>
</dbReference>
<evidence type="ECO:0000256" key="3">
    <source>
        <dbReference type="ARBA" id="ARBA00023098"/>
    </source>
</evidence>
<reference evidence="7" key="1">
    <citation type="submission" date="2018-05" db="EMBL/GenBank/DDBJ databases">
        <title>Complete Genome Sequence of Methylobacterium sp. 17SD2-17.</title>
        <authorList>
            <person name="Srinivasan S."/>
        </authorList>
    </citation>
    <scope>NUCLEOTIDE SEQUENCE [LARGE SCALE GENOMIC DNA]</scope>
    <source>
        <strain evidence="7">17SD2-17</strain>
    </source>
</reference>
<dbReference type="InterPro" id="IPR002641">
    <property type="entry name" value="PNPLA_dom"/>
</dbReference>
<gene>
    <name evidence="6" type="ORF">DK389_07735</name>
</gene>
<evidence type="ECO:0000256" key="1">
    <source>
        <dbReference type="ARBA" id="ARBA00022801"/>
    </source>
</evidence>
<accession>A0A2U8W507</accession>
<dbReference type="PROSITE" id="PS51635">
    <property type="entry name" value="PNPLA"/>
    <property type="match status" value="1"/>
</dbReference>
<dbReference type="OrthoDB" id="5290098at2"/>
<keyword evidence="2 4" id="KW-0442">Lipid degradation</keyword>
<keyword evidence="7" id="KW-1185">Reference proteome</keyword>
<keyword evidence="3 4" id="KW-0443">Lipid metabolism</keyword>
<comment type="caution">
    <text evidence="4">Lacks conserved residue(s) required for the propagation of feature annotation.</text>
</comment>
<feature type="short sequence motif" description="DGA/G" evidence="4">
    <location>
        <begin position="181"/>
        <end position="183"/>
    </location>
</feature>
<name>A0A2U8W507_9HYPH</name>
<dbReference type="Gene3D" id="3.40.1090.10">
    <property type="entry name" value="Cytosolic phospholipase A2 catalytic domain"/>
    <property type="match status" value="2"/>
</dbReference>
<dbReference type="PANTHER" id="PTHR14226:SF76">
    <property type="entry name" value="NTE FAMILY PROTEIN RSSA"/>
    <property type="match status" value="1"/>
</dbReference>
<protein>
    <submittedName>
        <fullName evidence="6">NTE family protein rssA</fullName>
    </submittedName>
</protein>
<dbReference type="PANTHER" id="PTHR14226">
    <property type="entry name" value="NEUROPATHY TARGET ESTERASE/SWISS CHEESE D.MELANOGASTER"/>
    <property type="match status" value="1"/>
</dbReference>
<evidence type="ECO:0000313" key="7">
    <source>
        <dbReference type="Proteomes" id="UP000245926"/>
    </source>
</evidence>
<sequence length="334" mass="35424">MGVDWFGRDIAQPVLEPPDELLVQSSARPLRLGLALGSGAARGWAHIGVLQALLDAGIAPDIIAGCSVGAVVGGCHAAGKLDAVEGFARSLTKRRILGLLDVQLAGAGLIGGERLRLLLERDLGPLTIDDLKLRFAAVSTEIATGHEVWLTQGSLVDAIRASYALPGIFEPVESGGRVLMDGALVNPIPVTLARALGADVVICVNLNGDPRSRGTVIPTHGSDRDPQPPAPMATGWWSRLQARRRMSEALHARPAIRVRRPASILTDAFNIAQDRIARSRLAGDPPDLMISPRLAEIGLFEFHRAAETISLGRAATNKLLPEIQEVLAVHAANH</sequence>
<keyword evidence="1 4" id="KW-0378">Hydrolase</keyword>
<feature type="active site" description="Nucleophile" evidence="4">
    <location>
        <position position="67"/>
    </location>
</feature>
<evidence type="ECO:0000256" key="4">
    <source>
        <dbReference type="PROSITE-ProRule" id="PRU01161"/>
    </source>
</evidence>
<dbReference type="Pfam" id="PF01734">
    <property type="entry name" value="Patatin"/>
    <property type="match status" value="1"/>
</dbReference>
<organism evidence="6 7">
    <name type="scientific">Methylobacterium durans</name>
    <dbReference type="NCBI Taxonomy" id="2202825"/>
    <lineage>
        <taxon>Bacteria</taxon>
        <taxon>Pseudomonadati</taxon>
        <taxon>Pseudomonadota</taxon>
        <taxon>Alphaproteobacteria</taxon>
        <taxon>Hyphomicrobiales</taxon>
        <taxon>Methylobacteriaceae</taxon>
        <taxon>Methylobacterium</taxon>
    </lineage>
</organism>
<feature type="short sequence motif" description="GXSXG" evidence="4">
    <location>
        <begin position="65"/>
        <end position="69"/>
    </location>
</feature>
<dbReference type="Proteomes" id="UP000245926">
    <property type="component" value="Chromosome"/>
</dbReference>
<dbReference type="SUPFAM" id="SSF52151">
    <property type="entry name" value="FabD/lysophospholipase-like"/>
    <property type="match status" value="1"/>
</dbReference>
<proteinExistence type="predicted"/>
<dbReference type="GO" id="GO:0016787">
    <property type="term" value="F:hydrolase activity"/>
    <property type="evidence" value="ECO:0007669"/>
    <property type="project" value="UniProtKB-UniRule"/>
</dbReference>
<dbReference type="GO" id="GO:0016042">
    <property type="term" value="P:lipid catabolic process"/>
    <property type="evidence" value="ECO:0007669"/>
    <property type="project" value="UniProtKB-UniRule"/>
</dbReference>
<evidence type="ECO:0000256" key="2">
    <source>
        <dbReference type="ARBA" id="ARBA00022963"/>
    </source>
</evidence>
<dbReference type="AlphaFoldDB" id="A0A2U8W507"/>
<dbReference type="InterPro" id="IPR050301">
    <property type="entry name" value="NTE"/>
</dbReference>
<evidence type="ECO:0000313" key="6">
    <source>
        <dbReference type="EMBL" id="AWN40442.1"/>
    </source>
</evidence>
<feature type="active site" description="Proton acceptor" evidence="4">
    <location>
        <position position="181"/>
    </location>
</feature>
<feature type="domain" description="PNPLA" evidence="5">
    <location>
        <begin position="34"/>
        <end position="194"/>
    </location>
</feature>